<dbReference type="SMART" id="SM00248">
    <property type="entry name" value="ANK"/>
    <property type="match status" value="3"/>
</dbReference>
<accession>A0A5J5EHI4</accession>
<dbReference type="InParanoid" id="A0A5J5EHI4"/>
<dbReference type="Gene3D" id="1.25.40.20">
    <property type="entry name" value="Ankyrin repeat-containing domain"/>
    <property type="match status" value="1"/>
</dbReference>
<name>A0A5J5EHI4_9PEZI</name>
<evidence type="ECO:0000313" key="3">
    <source>
        <dbReference type="Proteomes" id="UP000326924"/>
    </source>
</evidence>
<evidence type="ECO:0000256" key="1">
    <source>
        <dbReference type="PROSITE-ProRule" id="PRU00023"/>
    </source>
</evidence>
<reference evidence="2 3" key="1">
    <citation type="submission" date="2019-09" db="EMBL/GenBank/DDBJ databases">
        <title>Draft genome of the ectomycorrhizal ascomycete Sphaerosporella brunnea.</title>
        <authorList>
            <consortium name="DOE Joint Genome Institute"/>
            <person name="Benucci G.M."/>
            <person name="Marozzi G."/>
            <person name="Antonielli L."/>
            <person name="Sanchez S."/>
            <person name="Marco P."/>
            <person name="Wang X."/>
            <person name="Falini L.B."/>
            <person name="Barry K."/>
            <person name="Haridas S."/>
            <person name="Lipzen A."/>
            <person name="Labutti K."/>
            <person name="Grigoriev I.V."/>
            <person name="Murat C."/>
            <person name="Martin F."/>
            <person name="Albertini E."/>
            <person name="Donnini D."/>
            <person name="Bonito G."/>
        </authorList>
    </citation>
    <scope>NUCLEOTIDE SEQUENCE [LARGE SCALE GENOMIC DNA]</scope>
    <source>
        <strain evidence="2 3">Sb_GMNB300</strain>
    </source>
</reference>
<dbReference type="PANTHER" id="PTHR34706">
    <property type="entry name" value="SLR1338 PROTEIN"/>
    <property type="match status" value="1"/>
</dbReference>
<organism evidence="2 3">
    <name type="scientific">Sphaerosporella brunnea</name>
    <dbReference type="NCBI Taxonomy" id="1250544"/>
    <lineage>
        <taxon>Eukaryota</taxon>
        <taxon>Fungi</taxon>
        <taxon>Dikarya</taxon>
        <taxon>Ascomycota</taxon>
        <taxon>Pezizomycotina</taxon>
        <taxon>Pezizomycetes</taxon>
        <taxon>Pezizales</taxon>
        <taxon>Pyronemataceae</taxon>
        <taxon>Sphaerosporella</taxon>
    </lineage>
</organism>
<dbReference type="EMBL" id="VXIS01000329">
    <property type="protein sequence ID" value="KAA8894573.1"/>
    <property type="molecule type" value="Genomic_DNA"/>
</dbReference>
<keyword evidence="3" id="KW-1185">Reference proteome</keyword>
<protein>
    <submittedName>
        <fullName evidence="2">Uncharacterized protein</fullName>
    </submittedName>
</protein>
<sequence length="502" mass="55175">MTTPIHQDARAGTLGQRQLLEWMRTGGHINSKDSNGLTPLCAAAMGGHSRTVQLLLKNGAEVNTASNHGCTPLWFTTRLEDPDRAYSVTDVLLRAGANVTSSSTREMLNTTPLMNAIRCGLGMKVLRLLLAKQTAKDIASAKKDAVFLKNKTVISALKDPSLVLAPVPSKSFFVRSVNALLGYLVAVVNKFTNNALARALGIRGSMNSGPGGTVHEQKVLSATKFDPVEFKKSVAEHLKATGLDKFFPAGSPFLEKVVKKASNLAKKGNTALARPEHLPGLTQLSLYKPILFCDNSGSMNTADRIDSIIEVARRITEIATHLIPDDEGVEIRFLNSDEKEHDLYKKYGKLRSGEKAAMMVAEADYDGITMLGTVLRDLILTPYVYEPLEKGPLERPLLISIITDGSPTGEDEDELDKAIIECKELLQSKGYDKRVVNFQISQIGDDPEADEFLERLQTDPKIKDHIFCTRGKLDEKFKNLGEKDDELEIWLFKTLMGPLLQA</sequence>
<dbReference type="InterPro" id="IPR036770">
    <property type="entry name" value="Ankyrin_rpt-contain_sf"/>
</dbReference>
<proteinExistence type="predicted"/>
<gene>
    <name evidence="2" type="ORF">FN846DRAFT_803081</name>
</gene>
<comment type="caution">
    <text evidence="2">The sequence shown here is derived from an EMBL/GenBank/DDBJ whole genome shotgun (WGS) entry which is preliminary data.</text>
</comment>
<dbReference type="Pfam" id="PF12796">
    <property type="entry name" value="Ank_2"/>
    <property type="match status" value="1"/>
</dbReference>
<dbReference type="InterPro" id="IPR002110">
    <property type="entry name" value="Ankyrin_rpt"/>
</dbReference>
<feature type="repeat" description="ANK" evidence="1">
    <location>
        <begin position="35"/>
        <end position="67"/>
    </location>
</feature>
<evidence type="ECO:0000313" key="2">
    <source>
        <dbReference type="EMBL" id="KAA8894573.1"/>
    </source>
</evidence>
<keyword evidence="1" id="KW-0040">ANK repeat</keyword>
<dbReference type="Proteomes" id="UP000326924">
    <property type="component" value="Unassembled WGS sequence"/>
</dbReference>
<dbReference type="PROSITE" id="PS50088">
    <property type="entry name" value="ANK_REPEAT"/>
    <property type="match status" value="1"/>
</dbReference>
<dbReference type="SUPFAM" id="SSF48403">
    <property type="entry name" value="Ankyrin repeat"/>
    <property type="match status" value="1"/>
</dbReference>
<dbReference type="AlphaFoldDB" id="A0A5J5EHI4"/>
<dbReference type="OrthoDB" id="2142040at2759"/>
<dbReference type="PANTHER" id="PTHR34706:SF3">
    <property type="entry name" value="ANKYRIN REPEAT PROTEIN (AFU_ORTHOLOGUE AFUA_7G06200)"/>
    <property type="match status" value="1"/>
</dbReference>
<dbReference type="PROSITE" id="PS50297">
    <property type="entry name" value="ANK_REP_REGION"/>
    <property type="match status" value="1"/>
</dbReference>